<comment type="subcellular location">
    <subcellularLocation>
        <location evidence="1">Membrane</location>
        <topology evidence="1">Multi-pass membrane protein</topology>
    </subcellularLocation>
</comment>
<dbReference type="EMBL" id="NTFS01000014">
    <property type="protein sequence ID" value="PAX60309.1"/>
    <property type="molecule type" value="Genomic_DNA"/>
</dbReference>
<dbReference type="Pfam" id="PF09685">
    <property type="entry name" value="MamF_MmsF"/>
    <property type="match status" value="1"/>
</dbReference>
<evidence type="ECO:0000256" key="4">
    <source>
        <dbReference type="ARBA" id="ARBA00023136"/>
    </source>
</evidence>
<proteinExistence type="predicted"/>
<evidence type="ECO:0000256" key="2">
    <source>
        <dbReference type="ARBA" id="ARBA00022692"/>
    </source>
</evidence>
<dbReference type="InterPro" id="IPR019109">
    <property type="entry name" value="MamF_MmsF"/>
</dbReference>
<evidence type="ECO:0000256" key="5">
    <source>
        <dbReference type="SAM" id="Phobius"/>
    </source>
</evidence>
<name>A0A2A2TP94_9CYAN</name>
<keyword evidence="3 5" id="KW-1133">Transmembrane helix</keyword>
<dbReference type="Proteomes" id="UP000218238">
    <property type="component" value="Unassembled WGS sequence"/>
</dbReference>
<organism evidence="6 7">
    <name type="scientific">Brunnivagina elsteri CCALA 953</name>
    <dbReference type="NCBI Taxonomy" id="987040"/>
    <lineage>
        <taxon>Bacteria</taxon>
        <taxon>Bacillati</taxon>
        <taxon>Cyanobacteriota</taxon>
        <taxon>Cyanophyceae</taxon>
        <taxon>Nostocales</taxon>
        <taxon>Calotrichaceae</taxon>
        <taxon>Brunnivagina</taxon>
    </lineage>
</organism>
<evidence type="ECO:0000313" key="6">
    <source>
        <dbReference type="EMBL" id="PAX60309.1"/>
    </source>
</evidence>
<evidence type="ECO:0000256" key="3">
    <source>
        <dbReference type="ARBA" id="ARBA00022989"/>
    </source>
</evidence>
<dbReference type="OrthoDB" id="9808930at2"/>
<reference evidence="6 7" key="1">
    <citation type="submission" date="2017-08" db="EMBL/GenBank/DDBJ databases">
        <title>Draft genome sequence of filamentous cyanobacterium Calothrix elsteri CCALA 953.</title>
        <authorList>
            <person name="Gagunashvili A.N."/>
            <person name="Elster J."/>
            <person name="Andresson O.S."/>
        </authorList>
    </citation>
    <scope>NUCLEOTIDE SEQUENCE [LARGE SCALE GENOMIC DNA]</scope>
    <source>
        <strain evidence="6 7">CCALA 953</strain>
    </source>
</reference>
<dbReference type="AlphaFoldDB" id="A0A2A2TP94"/>
<feature type="transmembrane region" description="Helical" evidence="5">
    <location>
        <begin position="74"/>
        <end position="101"/>
    </location>
</feature>
<feature type="transmembrane region" description="Helical" evidence="5">
    <location>
        <begin position="113"/>
        <end position="137"/>
    </location>
</feature>
<evidence type="ECO:0000256" key="1">
    <source>
        <dbReference type="ARBA" id="ARBA00004141"/>
    </source>
</evidence>
<protein>
    <recommendedName>
        <fullName evidence="8">DUF4870 domain-containing protein</fullName>
    </recommendedName>
</protein>
<comment type="caution">
    <text evidence="6">The sequence shown here is derived from an EMBL/GenBank/DDBJ whole genome shotgun (WGS) entry which is preliminary data.</text>
</comment>
<keyword evidence="7" id="KW-1185">Reference proteome</keyword>
<accession>A0A2A2TP94</accession>
<gene>
    <name evidence="6" type="ORF">CK510_02370</name>
</gene>
<keyword evidence="2 5" id="KW-0812">Transmembrane</keyword>
<evidence type="ECO:0008006" key="8">
    <source>
        <dbReference type="Google" id="ProtNLM"/>
    </source>
</evidence>
<dbReference type="RefSeq" id="WP_095720163.1">
    <property type="nucleotide sequence ID" value="NZ_NTFS01000014.1"/>
</dbReference>
<keyword evidence="4 5" id="KW-0472">Membrane</keyword>
<sequence length="155" mass="18326">MRENNSQQVRIWAMLCHLSALVWIPLAFFLLMRIPLYIPFLNILAPFTIWSFKKKLNPWIDFQGRESLNFQLSLAVYNLIIILILVLVFLITCVIAIAGFIRSYQIKNIFQTIILFFAIATYLMMMSQLIFVSVAAIKSYRGKYYRYPLTIRFLR</sequence>
<evidence type="ECO:0000313" key="7">
    <source>
        <dbReference type="Proteomes" id="UP000218238"/>
    </source>
</evidence>